<dbReference type="InterPro" id="IPR002575">
    <property type="entry name" value="Aminoglycoside_PTrfase"/>
</dbReference>
<reference evidence="3 4" key="1">
    <citation type="submission" date="2023-07" db="EMBL/GenBank/DDBJ databases">
        <title>Sorghum-associated microbial communities from plants grown in Nebraska, USA.</title>
        <authorList>
            <person name="Schachtman D."/>
        </authorList>
    </citation>
    <scope>NUCLEOTIDE SEQUENCE [LARGE SCALE GENOMIC DNA]</scope>
    <source>
        <strain evidence="3 4">CC482</strain>
    </source>
</reference>
<sequence>MVKIICINNNEEIRDEIINDVELKFGWEIQTAVPNNLGYGNLKWLMETNHGPVFVKQYDKVRYRRGLDGVKQALSYQNMMHADGIPCQPVFDFKGEYIHTTSTGESYMISGVSTGKLVEAGETNKEQMYSLGEATGRMHKWMQVNMPQLQFLQWELPSKEKKFEELRINYLETQQAGNEKYLAAIEKQIEILERFELEQLKKDCCQGWAHWDLHMDNLLFHDDSLADILDFDRLHYVYKDFDISRAILSGALQGNQINVETTKSYIEGYRKHLTLLPEQLVISVKLTWYKEFKWVHEKFRSDKAMSRFIDEMIWVGDVWENLDEIFHM</sequence>
<proteinExistence type="inferred from homology"/>
<keyword evidence="3" id="KW-0418">Kinase</keyword>
<dbReference type="RefSeq" id="WP_307210528.1">
    <property type="nucleotide sequence ID" value="NZ_JAUSSU010000024.1"/>
</dbReference>
<dbReference type="PANTHER" id="PTHR21064:SF6">
    <property type="entry name" value="AMINOGLYCOSIDE PHOSPHOTRANSFERASE DOMAIN-CONTAINING PROTEIN"/>
    <property type="match status" value="1"/>
</dbReference>
<dbReference type="PANTHER" id="PTHR21064">
    <property type="entry name" value="AMINOGLYCOSIDE PHOSPHOTRANSFERASE DOMAIN-CONTAINING PROTEIN-RELATED"/>
    <property type="match status" value="1"/>
</dbReference>
<evidence type="ECO:0000313" key="3">
    <source>
        <dbReference type="EMBL" id="MDQ0116750.1"/>
    </source>
</evidence>
<organism evidence="3 4">
    <name type="scientific">Paenibacillus harenae</name>
    <dbReference type="NCBI Taxonomy" id="306543"/>
    <lineage>
        <taxon>Bacteria</taxon>
        <taxon>Bacillati</taxon>
        <taxon>Bacillota</taxon>
        <taxon>Bacilli</taxon>
        <taxon>Bacillales</taxon>
        <taxon>Paenibacillaceae</taxon>
        <taxon>Paenibacillus</taxon>
    </lineage>
</organism>
<evidence type="ECO:0000256" key="1">
    <source>
        <dbReference type="ARBA" id="ARBA00038240"/>
    </source>
</evidence>
<comment type="similarity">
    <text evidence="1">Belongs to the pseudomonas-type ThrB family.</text>
</comment>
<dbReference type="GO" id="GO:0004413">
    <property type="term" value="F:homoserine kinase activity"/>
    <property type="evidence" value="ECO:0007669"/>
    <property type="project" value="UniProtKB-EC"/>
</dbReference>
<protein>
    <submittedName>
        <fullName evidence="3">Homoserine kinase type II</fullName>
        <ecNumber evidence="3">2.7.1.39</ecNumber>
    </submittedName>
</protein>
<keyword evidence="3" id="KW-0808">Transferase</keyword>
<gene>
    <name evidence="3" type="ORF">J2T15_006232</name>
</gene>
<dbReference type="EC" id="2.7.1.39" evidence="3"/>
<comment type="caution">
    <text evidence="3">The sequence shown here is derived from an EMBL/GenBank/DDBJ whole genome shotgun (WGS) entry which is preliminary data.</text>
</comment>
<feature type="domain" description="Aminoglycoside phosphotransferase" evidence="2">
    <location>
        <begin position="33"/>
        <end position="247"/>
    </location>
</feature>
<keyword evidence="4" id="KW-1185">Reference proteome</keyword>
<dbReference type="Proteomes" id="UP001229346">
    <property type="component" value="Unassembled WGS sequence"/>
</dbReference>
<dbReference type="EMBL" id="JAUSSU010000024">
    <property type="protein sequence ID" value="MDQ0116750.1"/>
    <property type="molecule type" value="Genomic_DNA"/>
</dbReference>
<accession>A0ABT9UAS6</accession>
<dbReference type="SUPFAM" id="SSF56112">
    <property type="entry name" value="Protein kinase-like (PK-like)"/>
    <property type="match status" value="1"/>
</dbReference>
<name>A0ABT9UAS6_PAEHA</name>
<dbReference type="Pfam" id="PF01636">
    <property type="entry name" value="APH"/>
    <property type="match status" value="1"/>
</dbReference>
<dbReference type="Gene3D" id="3.30.200.20">
    <property type="entry name" value="Phosphorylase Kinase, domain 1"/>
    <property type="match status" value="1"/>
</dbReference>
<dbReference type="InterPro" id="IPR011009">
    <property type="entry name" value="Kinase-like_dom_sf"/>
</dbReference>
<dbReference type="Gene3D" id="3.90.1200.10">
    <property type="match status" value="1"/>
</dbReference>
<evidence type="ECO:0000259" key="2">
    <source>
        <dbReference type="Pfam" id="PF01636"/>
    </source>
</evidence>
<dbReference type="InterPro" id="IPR050249">
    <property type="entry name" value="Pseudomonas-type_ThrB"/>
</dbReference>
<evidence type="ECO:0000313" key="4">
    <source>
        <dbReference type="Proteomes" id="UP001229346"/>
    </source>
</evidence>